<reference evidence="3 4" key="1">
    <citation type="journal article" date="2020" name="ISME J.">
        <title>Comparative genomics reveals insights into cyanobacterial evolution and habitat adaptation.</title>
        <authorList>
            <person name="Chen M.Y."/>
            <person name="Teng W.K."/>
            <person name="Zhao L."/>
            <person name="Hu C.X."/>
            <person name="Zhou Y.K."/>
            <person name="Han B.P."/>
            <person name="Song L.R."/>
            <person name="Shu W.S."/>
        </authorList>
    </citation>
    <scope>NUCLEOTIDE SEQUENCE [LARGE SCALE GENOMIC DNA]</scope>
    <source>
        <strain evidence="3 4">FACHB-252</strain>
    </source>
</reference>
<dbReference type="Pfam" id="PF12158">
    <property type="entry name" value="DUF3592"/>
    <property type="match status" value="1"/>
</dbReference>
<protein>
    <submittedName>
        <fullName evidence="3">DUF3592 domain-containing protein</fullName>
    </submittedName>
</protein>
<keyword evidence="4" id="KW-1185">Reference proteome</keyword>
<dbReference type="InterPro" id="IPR021994">
    <property type="entry name" value="DUF3592"/>
</dbReference>
<evidence type="ECO:0000259" key="2">
    <source>
        <dbReference type="Pfam" id="PF12158"/>
    </source>
</evidence>
<dbReference type="Proteomes" id="UP000606396">
    <property type="component" value="Unassembled WGS sequence"/>
</dbReference>
<comment type="caution">
    <text evidence="3">The sequence shown here is derived from an EMBL/GenBank/DDBJ whole genome shotgun (WGS) entry which is preliminary data.</text>
</comment>
<gene>
    <name evidence="3" type="ORF">H6G94_01085</name>
</gene>
<feature type="transmembrane region" description="Helical" evidence="1">
    <location>
        <begin position="14"/>
        <end position="33"/>
    </location>
</feature>
<evidence type="ECO:0000313" key="4">
    <source>
        <dbReference type="Proteomes" id="UP000606396"/>
    </source>
</evidence>
<sequence length="158" mass="17415">MNFKPHQSTFDEKLSAGIGLFLGLLFIGGGFWVRNIVAHEIATLKETRGTVVDSISRGERNSENNGEKETYAPLIEFLANGEPTRFTGSYESYRSSNGKIVVVRYDPKQPIKTARVVNPLEGLVPWAMFGMGGLTVVFSLGALLPVRWSSGIHDITRN</sequence>
<accession>A0ABR8H221</accession>
<proteinExistence type="predicted"/>
<evidence type="ECO:0000313" key="3">
    <source>
        <dbReference type="EMBL" id="MBD2609881.1"/>
    </source>
</evidence>
<organism evidence="3 4">
    <name type="scientific">Nostoc punctiforme FACHB-252</name>
    <dbReference type="NCBI Taxonomy" id="1357509"/>
    <lineage>
        <taxon>Bacteria</taxon>
        <taxon>Bacillati</taxon>
        <taxon>Cyanobacteriota</taxon>
        <taxon>Cyanophyceae</taxon>
        <taxon>Nostocales</taxon>
        <taxon>Nostocaceae</taxon>
        <taxon>Nostoc</taxon>
    </lineage>
</organism>
<keyword evidence="1" id="KW-0812">Transmembrane</keyword>
<dbReference type="EMBL" id="JACJTC010000001">
    <property type="protein sequence ID" value="MBD2609881.1"/>
    <property type="molecule type" value="Genomic_DNA"/>
</dbReference>
<feature type="domain" description="DUF3592" evidence="2">
    <location>
        <begin position="47"/>
        <end position="110"/>
    </location>
</feature>
<name>A0ABR8H221_NOSPU</name>
<evidence type="ECO:0000256" key="1">
    <source>
        <dbReference type="SAM" id="Phobius"/>
    </source>
</evidence>
<feature type="transmembrane region" description="Helical" evidence="1">
    <location>
        <begin position="123"/>
        <end position="144"/>
    </location>
</feature>
<keyword evidence="1" id="KW-1133">Transmembrane helix</keyword>
<keyword evidence="1" id="KW-0472">Membrane</keyword>